<evidence type="ECO:0000313" key="2">
    <source>
        <dbReference type="Proteomes" id="UP000002770"/>
    </source>
</evidence>
<dbReference type="RefSeq" id="WP_006869569.1">
    <property type="nucleotide sequence ID" value="NZ_JH413801.1"/>
</dbReference>
<accession>G9EK72</accession>
<proteinExistence type="predicted"/>
<dbReference type="HOGENOM" id="CLU_1233758_0_0_6"/>
<evidence type="ECO:0008006" key="3">
    <source>
        <dbReference type="Google" id="ProtNLM"/>
    </source>
</evidence>
<dbReference type="AlphaFoldDB" id="G9EK72"/>
<dbReference type="InterPro" id="IPR016084">
    <property type="entry name" value="Haem_Oase-like_multi-hlx"/>
</dbReference>
<dbReference type="eggNOG" id="COG5424">
    <property type="taxonomic scope" value="Bacteria"/>
</dbReference>
<dbReference type="InParanoid" id="G9EK72"/>
<protein>
    <recommendedName>
        <fullName evidence="3">Thiaminase-2/PQQC domain-containing protein</fullName>
    </recommendedName>
</protein>
<dbReference type="Gene3D" id="1.20.910.10">
    <property type="entry name" value="Heme oxygenase-like"/>
    <property type="match status" value="1"/>
</dbReference>
<evidence type="ECO:0000313" key="1">
    <source>
        <dbReference type="EMBL" id="EHL32223.1"/>
    </source>
</evidence>
<reference evidence="1 2" key="1">
    <citation type="journal article" date="2011" name="BMC Genomics">
        <title>Insight into cross-talk between intra-amoebal pathogens.</title>
        <authorList>
            <person name="Gimenez G."/>
            <person name="Bertelli C."/>
            <person name="Moliner C."/>
            <person name="Robert C."/>
            <person name="Raoult D."/>
            <person name="Fournier P.E."/>
            <person name="Greub G."/>
        </authorList>
    </citation>
    <scope>NUCLEOTIDE SEQUENCE [LARGE SCALE GENOMIC DNA]</scope>
    <source>
        <strain evidence="1 2">LLAP12</strain>
    </source>
</reference>
<dbReference type="EMBL" id="JH413801">
    <property type="protein sequence ID" value="EHL32223.1"/>
    <property type="molecule type" value="Genomic_DNA"/>
</dbReference>
<dbReference type="SUPFAM" id="SSF48613">
    <property type="entry name" value="Heme oxygenase-like"/>
    <property type="match status" value="1"/>
</dbReference>
<organism evidence="1 2">
    <name type="scientific">Legionella drancourtii LLAP12</name>
    <dbReference type="NCBI Taxonomy" id="658187"/>
    <lineage>
        <taxon>Bacteria</taxon>
        <taxon>Pseudomonadati</taxon>
        <taxon>Pseudomonadota</taxon>
        <taxon>Gammaproteobacteria</taxon>
        <taxon>Legionellales</taxon>
        <taxon>Legionellaceae</taxon>
        <taxon>Legionella</taxon>
    </lineage>
</organism>
<dbReference type="Pfam" id="PF14518">
    <property type="entry name" value="Haem_oxygenas_2"/>
    <property type="match status" value="1"/>
</dbReference>
<dbReference type="OrthoDB" id="581743at2"/>
<sequence>MQNRIALPLTFNQFLTQADNEYRKQLASIPLFNINKTSCWNKQQKKLFAAIFYHLRGHFINFMWYVANFAPDESTKMIILENITEEVGRDKFSHEKLYALFASECGVDIHDEIVNETHYLPFARKFNKGHLAWLAAHDEDKQIAAFAAYERLDNIDYFYLTACAESLNISQPGMIFFRVHSYVEHFGAVIERLLPIWEHSSEKIKAAFDFIYSHQVQMWQQLSEEIFSLE</sequence>
<dbReference type="Proteomes" id="UP000002770">
    <property type="component" value="Unassembled WGS sequence"/>
</dbReference>
<dbReference type="SMART" id="SM01236">
    <property type="entry name" value="Haem_oxygenase_2"/>
    <property type="match status" value="1"/>
</dbReference>
<keyword evidence="2" id="KW-1185">Reference proteome</keyword>
<gene>
    <name evidence="1" type="ORF">LDG_5595</name>
</gene>
<name>G9EK72_9GAMM</name>